<proteinExistence type="predicted"/>
<name>A0A8H8V7X0_ORBOL</name>
<accession>A0A8H8V7X0</accession>
<dbReference type="PANTHER" id="PTHR36223">
    <property type="entry name" value="BETA-LACTAMASE-TYPE TRANSPEPTIDASE FOLD DOMAIN CONTAINING PROTEIN"/>
    <property type="match status" value="1"/>
</dbReference>
<feature type="region of interest" description="Disordered" evidence="1">
    <location>
        <begin position="329"/>
        <end position="370"/>
    </location>
</feature>
<protein>
    <recommendedName>
        <fullName evidence="2">DUF7918 domain-containing protein</fullName>
    </recommendedName>
</protein>
<dbReference type="Proteomes" id="UP000614610">
    <property type="component" value="Unassembled WGS sequence"/>
</dbReference>
<dbReference type="AlphaFoldDB" id="A0A8H8V7X0"/>
<feature type="domain" description="DUF7918" evidence="2">
    <location>
        <begin position="6"/>
        <end position="185"/>
    </location>
</feature>
<comment type="caution">
    <text evidence="3">The sequence shown here is derived from an EMBL/GenBank/DDBJ whole genome shotgun (WGS) entry which is preliminary data.</text>
</comment>
<evidence type="ECO:0000313" key="3">
    <source>
        <dbReference type="EMBL" id="KAF3209695.1"/>
    </source>
</evidence>
<dbReference type="InterPro" id="IPR057678">
    <property type="entry name" value="DUF7918"/>
</dbReference>
<organism evidence="3 4">
    <name type="scientific">Orbilia oligospora</name>
    <name type="common">Nematode-trapping fungus</name>
    <name type="synonym">Arthrobotrys oligospora</name>
    <dbReference type="NCBI Taxonomy" id="2813651"/>
    <lineage>
        <taxon>Eukaryota</taxon>
        <taxon>Fungi</taxon>
        <taxon>Dikarya</taxon>
        <taxon>Ascomycota</taxon>
        <taxon>Pezizomycotina</taxon>
        <taxon>Orbiliomycetes</taxon>
        <taxon>Orbiliales</taxon>
        <taxon>Orbiliaceae</taxon>
        <taxon>Orbilia</taxon>
    </lineage>
</organism>
<evidence type="ECO:0000259" key="2">
    <source>
        <dbReference type="Pfam" id="PF25534"/>
    </source>
</evidence>
<sequence>MPEHKGISCELHVEGQKATEYQVTQTGSISTSHIISQEGKIFSFHLNITSATLGSVGRLDLELWADGQKLDAFTFTETNYLVDDAQIQDSTGAVKVVKLRFAKLKTVDEKKADQETRQDILRKLGTLEIKLWRAHQDAIQTGSFAYQQEPSNNPIHEKSIKGESITHCTEFTNAKPIQNLSSSHYIYTMPIYKGIDASVIIDGTKAQEYNKSTNYFTSTVTTYIVAEEDGKSDQKATAQKLGTIEVRLRRGETEITENIFAGCPFIPGSTEGNGSYQTEYDLQETVPDLPPYVKTISIDTRRPWVTFKFKYGSRELIRAKHPFRGLVPCIQGSPRSRDPSDQATESEINAKLPEYELPPEYEEMVAEEDR</sequence>
<feature type="compositionally biased region" description="Acidic residues" evidence="1">
    <location>
        <begin position="357"/>
        <end position="370"/>
    </location>
</feature>
<evidence type="ECO:0000313" key="4">
    <source>
        <dbReference type="Proteomes" id="UP000614610"/>
    </source>
</evidence>
<dbReference type="Pfam" id="PF25534">
    <property type="entry name" value="DUF7918"/>
    <property type="match status" value="1"/>
</dbReference>
<dbReference type="OrthoDB" id="3364132at2759"/>
<reference evidence="3" key="1">
    <citation type="submission" date="2019-06" db="EMBL/GenBank/DDBJ databases">
        <authorList>
            <person name="Palmer J.M."/>
        </authorList>
    </citation>
    <scope>NUCLEOTIDE SEQUENCE</scope>
    <source>
        <strain evidence="3">TWF679</strain>
    </source>
</reference>
<gene>
    <name evidence="3" type="ORF">TWF679_007232</name>
</gene>
<dbReference type="EMBL" id="WIWT01000041">
    <property type="protein sequence ID" value="KAF3209695.1"/>
    <property type="molecule type" value="Genomic_DNA"/>
</dbReference>
<dbReference type="PANTHER" id="PTHR36223:SF1">
    <property type="entry name" value="TRANSCRIPTION ELONGATION FACTOR EAF N-TERMINAL DOMAIN-CONTAINING PROTEIN"/>
    <property type="match status" value="1"/>
</dbReference>
<evidence type="ECO:0000256" key="1">
    <source>
        <dbReference type="SAM" id="MobiDB-lite"/>
    </source>
</evidence>